<feature type="transmembrane region" description="Helical" evidence="2">
    <location>
        <begin position="252"/>
        <end position="274"/>
    </location>
</feature>
<evidence type="ECO:0000313" key="5">
    <source>
        <dbReference type="Proteomes" id="UP000027920"/>
    </source>
</evidence>
<gene>
    <name evidence="4" type="ORF">A1O9_02663</name>
</gene>
<dbReference type="Proteomes" id="UP000027920">
    <property type="component" value="Unassembled WGS sequence"/>
</dbReference>
<dbReference type="VEuPathDB" id="FungiDB:A1O9_02663"/>
<feature type="compositionally biased region" description="Basic and acidic residues" evidence="1">
    <location>
        <begin position="385"/>
        <end position="396"/>
    </location>
</feature>
<dbReference type="PANTHER" id="PTHR38794:SF3">
    <property type="entry name" value="INTEGRAL MEMBRANE PROTEIN"/>
    <property type="match status" value="1"/>
</dbReference>
<evidence type="ECO:0000313" key="4">
    <source>
        <dbReference type="EMBL" id="KEF61098.1"/>
    </source>
</evidence>
<dbReference type="InterPro" id="IPR049326">
    <property type="entry name" value="Rhodopsin_dom_fungi"/>
</dbReference>
<accession>A0A072PP19</accession>
<protein>
    <recommendedName>
        <fullName evidence="3">Rhodopsin domain-containing protein</fullName>
    </recommendedName>
</protein>
<feature type="transmembrane region" description="Helical" evidence="2">
    <location>
        <begin position="177"/>
        <end position="197"/>
    </location>
</feature>
<feature type="compositionally biased region" description="Polar residues" evidence="1">
    <location>
        <begin position="329"/>
        <end position="339"/>
    </location>
</feature>
<evidence type="ECO:0000256" key="1">
    <source>
        <dbReference type="SAM" id="MobiDB-lite"/>
    </source>
</evidence>
<dbReference type="PANTHER" id="PTHR38794">
    <property type="entry name" value="INTEGRAL MEMBRANE PROTEIN"/>
    <property type="match status" value="1"/>
</dbReference>
<organism evidence="4 5">
    <name type="scientific">Exophiala aquamarina CBS 119918</name>
    <dbReference type="NCBI Taxonomy" id="1182545"/>
    <lineage>
        <taxon>Eukaryota</taxon>
        <taxon>Fungi</taxon>
        <taxon>Dikarya</taxon>
        <taxon>Ascomycota</taxon>
        <taxon>Pezizomycotina</taxon>
        <taxon>Eurotiomycetes</taxon>
        <taxon>Chaetothyriomycetidae</taxon>
        <taxon>Chaetothyriales</taxon>
        <taxon>Herpotrichiellaceae</taxon>
        <taxon>Exophiala</taxon>
    </lineage>
</organism>
<comment type="caution">
    <text evidence="4">The sequence shown here is derived from an EMBL/GenBank/DDBJ whole genome shotgun (WGS) entry which is preliminary data.</text>
</comment>
<dbReference type="HOGENOM" id="CLU_036632_0_1_1"/>
<dbReference type="EMBL" id="AMGV01000002">
    <property type="protein sequence ID" value="KEF61098.1"/>
    <property type="molecule type" value="Genomic_DNA"/>
</dbReference>
<keyword evidence="5" id="KW-1185">Reference proteome</keyword>
<dbReference type="RefSeq" id="XP_013263688.1">
    <property type="nucleotide sequence ID" value="XM_013408234.1"/>
</dbReference>
<name>A0A072PP19_9EURO</name>
<keyword evidence="2" id="KW-1133">Transmembrane helix</keyword>
<evidence type="ECO:0000256" key="2">
    <source>
        <dbReference type="SAM" id="Phobius"/>
    </source>
</evidence>
<feature type="compositionally biased region" description="Low complexity" evidence="1">
    <location>
        <begin position="304"/>
        <end position="315"/>
    </location>
</feature>
<reference evidence="4 5" key="1">
    <citation type="submission" date="2013-03" db="EMBL/GenBank/DDBJ databases">
        <title>The Genome Sequence of Exophiala aquamarina CBS 119918.</title>
        <authorList>
            <consortium name="The Broad Institute Genomics Platform"/>
            <person name="Cuomo C."/>
            <person name="de Hoog S."/>
            <person name="Gorbushina A."/>
            <person name="Walker B."/>
            <person name="Young S.K."/>
            <person name="Zeng Q."/>
            <person name="Gargeya S."/>
            <person name="Fitzgerald M."/>
            <person name="Haas B."/>
            <person name="Abouelleil A."/>
            <person name="Allen A.W."/>
            <person name="Alvarado L."/>
            <person name="Arachchi H.M."/>
            <person name="Berlin A.M."/>
            <person name="Chapman S.B."/>
            <person name="Gainer-Dewar J."/>
            <person name="Goldberg J."/>
            <person name="Griggs A."/>
            <person name="Gujja S."/>
            <person name="Hansen M."/>
            <person name="Howarth C."/>
            <person name="Imamovic A."/>
            <person name="Ireland A."/>
            <person name="Larimer J."/>
            <person name="McCowan C."/>
            <person name="Murphy C."/>
            <person name="Pearson M."/>
            <person name="Poon T.W."/>
            <person name="Priest M."/>
            <person name="Roberts A."/>
            <person name="Saif S."/>
            <person name="Shea T."/>
            <person name="Sisk P."/>
            <person name="Sykes S."/>
            <person name="Wortman J."/>
            <person name="Nusbaum C."/>
            <person name="Birren B."/>
        </authorList>
    </citation>
    <scope>NUCLEOTIDE SEQUENCE [LARGE SCALE GENOMIC DNA]</scope>
    <source>
        <strain evidence="4 5">CBS 119918</strain>
    </source>
</reference>
<keyword evidence="2" id="KW-0812">Transmembrane</keyword>
<dbReference type="Pfam" id="PF20684">
    <property type="entry name" value="Fung_rhodopsin"/>
    <property type="match status" value="1"/>
</dbReference>
<feature type="compositionally biased region" description="Basic and acidic residues" evidence="1">
    <location>
        <begin position="407"/>
        <end position="425"/>
    </location>
</feature>
<feature type="transmembrane region" description="Helical" evidence="2">
    <location>
        <begin position="20"/>
        <end position="41"/>
    </location>
</feature>
<keyword evidence="2" id="KW-0472">Membrane</keyword>
<dbReference type="GeneID" id="25277604"/>
<feature type="transmembrane region" description="Helical" evidence="2">
    <location>
        <begin position="100"/>
        <end position="123"/>
    </location>
</feature>
<feature type="domain" description="Rhodopsin" evidence="3">
    <location>
        <begin position="41"/>
        <end position="274"/>
    </location>
</feature>
<dbReference type="AlphaFoldDB" id="A0A072PP19"/>
<dbReference type="OrthoDB" id="3918601at2759"/>
<sequence>MATSNRVTYPPLVAHGPDNHGATVVVVTYSLMFTTILFALLRSWSSYMQRREVRWDDIAFSIAVVLVIPESILTERAVGHGLGQHINAVVSSELPGYYKYIYASLLLGVIIQTLAKFSVILMIERIVSKHATKRSGLILKICIGIWAIFSFFAIAFQCGVPRPWEFINAKCTAEGRLLYVIAAGNILTDGTLACYFIPVIWKLQMSRSLRFMVSSLFAVRLVVCAVTIPYFALLPNYISSDDKTWYNANVQIFHQVVVNMSVATAGILSVRRFLSDLQTGKLGMVLNDNEIEMITGQSRDRTKNNSGNNSNNTSGLFGRSKNKSEHQSSKLQTRSNISILDSAGNMRLRPDETARFTTHIVGGSSSGIVQERDGRNRKAPSGDTTKSEDEISDDKSTSSLRKNGVYQRRDFEMHVEYDYPDGDSR</sequence>
<feature type="transmembrane region" description="Helical" evidence="2">
    <location>
        <begin position="135"/>
        <end position="157"/>
    </location>
</feature>
<evidence type="ECO:0000259" key="3">
    <source>
        <dbReference type="Pfam" id="PF20684"/>
    </source>
</evidence>
<feature type="region of interest" description="Disordered" evidence="1">
    <location>
        <begin position="296"/>
        <end position="425"/>
    </location>
</feature>
<feature type="transmembrane region" description="Helical" evidence="2">
    <location>
        <begin position="53"/>
        <end position="73"/>
    </location>
</feature>
<proteinExistence type="predicted"/>
<feature type="transmembrane region" description="Helical" evidence="2">
    <location>
        <begin position="209"/>
        <end position="232"/>
    </location>
</feature>